<name>A0A2K4Y834_9MYCO</name>
<dbReference type="RefSeq" id="WP_243393828.1">
    <property type="nucleotide sequence ID" value="NZ_FXEG02000002.1"/>
</dbReference>
<dbReference type="EC" id="2.3.1.47" evidence="2"/>
<organism evidence="8 9">
    <name type="scientific">Mycobacterium ahvazicum</name>
    <dbReference type="NCBI Taxonomy" id="1964395"/>
    <lineage>
        <taxon>Bacteria</taxon>
        <taxon>Bacillati</taxon>
        <taxon>Actinomycetota</taxon>
        <taxon>Actinomycetes</taxon>
        <taxon>Mycobacteriales</taxon>
        <taxon>Mycobacteriaceae</taxon>
        <taxon>Mycobacterium</taxon>
        <taxon>Mycobacterium simiae complex</taxon>
    </lineage>
</organism>
<evidence type="ECO:0000256" key="2">
    <source>
        <dbReference type="ARBA" id="ARBA00013187"/>
    </source>
</evidence>
<dbReference type="Gene3D" id="3.40.640.10">
    <property type="entry name" value="Type I PLP-dependent aspartate aminotransferase-like (Major domain)"/>
    <property type="match status" value="1"/>
</dbReference>
<dbReference type="InterPro" id="IPR004839">
    <property type="entry name" value="Aminotransferase_I/II_large"/>
</dbReference>
<evidence type="ECO:0000256" key="4">
    <source>
        <dbReference type="ARBA" id="ARBA00032610"/>
    </source>
</evidence>
<keyword evidence="3" id="KW-0808">Transferase</keyword>
<evidence type="ECO:0000259" key="7">
    <source>
        <dbReference type="Pfam" id="PF00155"/>
    </source>
</evidence>
<dbReference type="Pfam" id="PF00155">
    <property type="entry name" value="Aminotran_1_2"/>
    <property type="match status" value="1"/>
</dbReference>
<evidence type="ECO:0000313" key="9">
    <source>
        <dbReference type="Proteomes" id="UP000236318"/>
    </source>
</evidence>
<feature type="domain" description="Aminotransferase class I/classII large" evidence="7">
    <location>
        <begin position="60"/>
        <end position="409"/>
    </location>
</feature>
<comment type="caution">
    <text evidence="8">The sequence shown here is derived from an EMBL/GenBank/DDBJ whole genome shotgun (WGS) entry which is preliminary data.</text>
</comment>
<dbReference type="InterPro" id="IPR015424">
    <property type="entry name" value="PyrdxlP-dep_Trfase"/>
</dbReference>
<dbReference type="InterPro" id="IPR015421">
    <property type="entry name" value="PyrdxlP-dep_Trfase_major"/>
</dbReference>
<accession>A0A2K4Y834</accession>
<dbReference type="GO" id="GO:0008710">
    <property type="term" value="F:8-amino-7-oxononanoate synthase activity"/>
    <property type="evidence" value="ECO:0007669"/>
    <property type="project" value="UniProtKB-EC"/>
</dbReference>
<evidence type="ECO:0000256" key="3">
    <source>
        <dbReference type="ARBA" id="ARBA00022679"/>
    </source>
</evidence>
<dbReference type="PANTHER" id="PTHR13693">
    <property type="entry name" value="CLASS II AMINOTRANSFERASE/8-AMINO-7-OXONONANOATE SYNTHASE"/>
    <property type="match status" value="1"/>
</dbReference>
<evidence type="ECO:0000256" key="5">
    <source>
        <dbReference type="ARBA" id="ARBA00033381"/>
    </source>
</evidence>
<comment type="cofactor">
    <cofactor evidence="1">
        <name>pyridoxal 5'-phosphate</name>
        <dbReference type="ChEBI" id="CHEBI:597326"/>
    </cofactor>
</comment>
<evidence type="ECO:0000256" key="6">
    <source>
        <dbReference type="ARBA" id="ARBA00047715"/>
    </source>
</evidence>
<dbReference type="Gene3D" id="3.90.1150.10">
    <property type="entry name" value="Aspartate Aminotransferase, domain 1"/>
    <property type="match status" value="1"/>
</dbReference>
<gene>
    <name evidence="8" type="ORF">MAAFP003_1613</name>
</gene>
<proteinExistence type="predicted"/>
<evidence type="ECO:0000256" key="1">
    <source>
        <dbReference type="ARBA" id="ARBA00001933"/>
    </source>
</evidence>
<reference evidence="8" key="1">
    <citation type="submission" date="2018-01" db="EMBL/GenBank/DDBJ databases">
        <authorList>
            <consortium name="Urmite Genomes"/>
        </authorList>
    </citation>
    <scope>NUCLEOTIDE SEQUENCE [LARGE SCALE GENOMIC DNA]</scope>
    <source>
        <strain evidence="8">AFP003</strain>
    </source>
</reference>
<dbReference type="InterPro" id="IPR050087">
    <property type="entry name" value="AON_synthase_class-II"/>
</dbReference>
<evidence type="ECO:0000313" key="8">
    <source>
        <dbReference type="EMBL" id="SOX52945.1"/>
    </source>
</evidence>
<dbReference type="PANTHER" id="PTHR13693:SF3">
    <property type="entry name" value="LD36009P"/>
    <property type="match status" value="1"/>
</dbReference>
<keyword evidence="9" id="KW-1185">Reference proteome</keyword>
<dbReference type="AlphaFoldDB" id="A0A2K4Y834"/>
<dbReference type="InterPro" id="IPR015422">
    <property type="entry name" value="PyrdxlP-dep_Trfase_small"/>
</dbReference>
<protein>
    <recommendedName>
        <fullName evidence="2">8-amino-7-oxononanoate synthase</fullName>
        <ecNumber evidence="2">2.3.1.47</ecNumber>
    </recommendedName>
    <alternativeName>
        <fullName evidence="4">7-keto-8-amino-pelargonic acid synthase</fullName>
    </alternativeName>
    <alternativeName>
        <fullName evidence="5">8-amino-7-ketopelargonate synthase</fullName>
    </alternativeName>
</protein>
<dbReference type="GO" id="GO:0030170">
    <property type="term" value="F:pyridoxal phosphate binding"/>
    <property type="evidence" value="ECO:0007669"/>
    <property type="project" value="InterPro"/>
</dbReference>
<comment type="catalytic activity">
    <reaction evidence="6">
        <text>6-carboxyhexanoyl-[ACP] + L-alanine + H(+) = (8S)-8-amino-7-oxononanoate + holo-[ACP] + CO2</text>
        <dbReference type="Rhea" id="RHEA:42288"/>
        <dbReference type="Rhea" id="RHEA-COMP:9685"/>
        <dbReference type="Rhea" id="RHEA-COMP:9955"/>
        <dbReference type="ChEBI" id="CHEBI:15378"/>
        <dbReference type="ChEBI" id="CHEBI:16526"/>
        <dbReference type="ChEBI" id="CHEBI:57972"/>
        <dbReference type="ChEBI" id="CHEBI:64479"/>
        <dbReference type="ChEBI" id="CHEBI:78846"/>
        <dbReference type="ChEBI" id="CHEBI:149468"/>
        <dbReference type="EC" id="2.3.1.47"/>
    </reaction>
</comment>
<dbReference type="Proteomes" id="UP000236318">
    <property type="component" value="Unassembled WGS sequence"/>
</dbReference>
<sequence>MFDVGVLQTSKLNIQARAQEDSRLASLRYYAACNRLPFFRRVESAPGPTSVIEGKTRIMFGSNNSLGLCGDRRLVDAANRATELYGPACGGAPPHCGTLRVKVELEELLADWYGTEAALVFNSGYLANVGAITALLGAADLAFPDSEAHTSLHDGIRLSGASSRYFAHNDLNSLERNLIRTAERGGTKLIVIDGLYSMQGDVAPMESIVALANKYNVALYVDEAHSLGVFGPNRTGIAEEYGCAKDVDVLMGSMSKAIASTGGFIVGSRDLIDVLRLRSSQHMFTATGAPAAMAASIAGIDIIRSPEGSQRAEAVLANARALRDGLMSHGLQVRAGIVRADGSHVVAPHVSVWIGPEARAIAAWNDAFDNGVFCSLAVAPAVGENDALMRCCVSATHSPAQIDRAVDVIASAVLNAEDTNNSGA</sequence>
<dbReference type="SUPFAM" id="SSF53383">
    <property type="entry name" value="PLP-dependent transferases"/>
    <property type="match status" value="1"/>
</dbReference>
<dbReference type="EMBL" id="FXEG02000002">
    <property type="protein sequence ID" value="SOX52945.1"/>
    <property type="molecule type" value="Genomic_DNA"/>
</dbReference>